<feature type="region of interest" description="Disordered" evidence="1">
    <location>
        <begin position="1"/>
        <end position="23"/>
    </location>
</feature>
<gene>
    <name evidence="4" type="ORF">HPP92_004926</name>
    <name evidence="3" type="ORF">HPP92_005265</name>
</gene>
<organism evidence="4 6">
    <name type="scientific">Vanilla planifolia</name>
    <name type="common">Vanilla</name>
    <dbReference type="NCBI Taxonomy" id="51239"/>
    <lineage>
        <taxon>Eukaryota</taxon>
        <taxon>Viridiplantae</taxon>
        <taxon>Streptophyta</taxon>
        <taxon>Embryophyta</taxon>
        <taxon>Tracheophyta</taxon>
        <taxon>Spermatophyta</taxon>
        <taxon>Magnoliopsida</taxon>
        <taxon>Liliopsida</taxon>
        <taxon>Asparagales</taxon>
        <taxon>Orchidaceae</taxon>
        <taxon>Vanilloideae</taxon>
        <taxon>Vanilleae</taxon>
        <taxon>Vanilla</taxon>
    </lineage>
</organism>
<dbReference type="PANTHER" id="PTHR47676">
    <property type="entry name" value="OS01G0225100 PROTEIN"/>
    <property type="match status" value="1"/>
</dbReference>
<dbReference type="EMBL" id="JADCNL010000002">
    <property type="protein sequence ID" value="KAG0491867.1"/>
    <property type="molecule type" value="Genomic_DNA"/>
</dbReference>
<dbReference type="SUPFAM" id="SSF160443">
    <property type="entry name" value="SMR domain-like"/>
    <property type="match status" value="1"/>
</dbReference>
<keyword evidence="5" id="KW-1185">Reference proteome</keyword>
<dbReference type="InterPro" id="IPR055319">
    <property type="entry name" value="At5g58720-like"/>
</dbReference>
<evidence type="ECO:0000259" key="2">
    <source>
        <dbReference type="PROSITE" id="PS50828"/>
    </source>
</evidence>
<protein>
    <recommendedName>
        <fullName evidence="2">Smr domain-containing protein</fullName>
    </recommendedName>
</protein>
<evidence type="ECO:0000313" key="5">
    <source>
        <dbReference type="Proteomes" id="UP000636800"/>
    </source>
</evidence>
<dbReference type="SMART" id="SM00463">
    <property type="entry name" value="SMR"/>
    <property type="match status" value="1"/>
</dbReference>
<dbReference type="Proteomes" id="UP000636800">
    <property type="component" value="Chromosome 2"/>
</dbReference>
<dbReference type="Pfam" id="PF08590">
    <property type="entry name" value="DUF1771"/>
    <property type="match status" value="1"/>
</dbReference>
<accession>A0A835RXM2</accession>
<evidence type="ECO:0000313" key="6">
    <source>
        <dbReference type="Proteomes" id="UP000639772"/>
    </source>
</evidence>
<dbReference type="Proteomes" id="UP000639772">
    <property type="component" value="Unassembled WGS sequence"/>
</dbReference>
<name>A0A835RXM2_VANPL</name>
<dbReference type="Gene3D" id="3.30.1370.110">
    <property type="match status" value="1"/>
</dbReference>
<comment type="caution">
    <text evidence="4">The sequence shown here is derived from an EMBL/GenBank/DDBJ whole genome shotgun (WGS) entry which is preliminary data.</text>
</comment>
<feature type="domain" description="Smr" evidence="2">
    <location>
        <begin position="433"/>
        <end position="507"/>
    </location>
</feature>
<dbReference type="PANTHER" id="PTHR47676:SF1">
    <property type="entry name" value="SMR DOMAIN-CONTAINING PROTEIN"/>
    <property type="match status" value="1"/>
</dbReference>
<dbReference type="InterPro" id="IPR056254">
    <property type="entry name" value="At5g58720/SDE5-like_UBA-like"/>
</dbReference>
<dbReference type="OrthoDB" id="3231855at2759"/>
<evidence type="ECO:0000313" key="3">
    <source>
        <dbReference type="EMBL" id="KAG0491867.1"/>
    </source>
</evidence>
<feature type="compositionally biased region" description="Low complexity" evidence="1">
    <location>
        <begin position="1"/>
        <end position="11"/>
    </location>
</feature>
<dbReference type="EMBL" id="JADCNM010000002">
    <property type="protein sequence ID" value="KAG0493932.1"/>
    <property type="molecule type" value="Genomic_DNA"/>
</dbReference>
<dbReference type="AlphaFoldDB" id="A0A835RXM2"/>
<sequence length="524" mass="57773">MDSSSRTMKPSKTMKKKSKTMAKLSPCVIPPSCPMSSKSLIEASGEIGVEVEEHEKQRALDWLISAFPLLSLDQINSAHQVSGGDAYKAAGILGAELVDPGEKPGGSYGKKSRARRQKKVVASTGIVSCVISKDYSRPGSACGDGRRCWSSSMEAKGRVFCSHNSEEAEEFLYSILGDDSQLGMGVVRDVLSQCGHNLQKALDALLGISPSSCNQFMEKAGFDLTKVNCSEHRKSLTNSEIHPEIQSHGPSINSPCSFQVSQLTDKALTWANYSSSKEQDTQQHVDSCCRRAFSDMANSILQKKVLESLFEIPQVSYKELSSRSWKNIVKQVESFGQGLESNFASSTEPLSASTAGKEDDYHVFRNVAKENWHMMRNCYQKAVLAYSMGERSLASCLSENGKFYKKQANEADEKASLEIFEARNKCIKNTITIDLHGQHVKEAIRLLKLHLLLFSYIPSVHLLRVITGCGAGGVGIGRLKRTVLELLRKEGVKYSEENLGTLLLRLEGQRSFSFVDSDDDSYET</sequence>
<dbReference type="PROSITE" id="PS50828">
    <property type="entry name" value="SMR"/>
    <property type="match status" value="1"/>
</dbReference>
<dbReference type="SMART" id="SM01162">
    <property type="entry name" value="DUF1771"/>
    <property type="match status" value="1"/>
</dbReference>
<reference evidence="5 6" key="1">
    <citation type="journal article" date="2020" name="Nat. Food">
        <title>A phased Vanilla planifolia genome enables genetic improvement of flavour and production.</title>
        <authorList>
            <person name="Hasing T."/>
            <person name="Tang H."/>
            <person name="Brym M."/>
            <person name="Khazi F."/>
            <person name="Huang T."/>
            <person name="Chambers A.H."/>
        </authorList>
    </citation>
    <scope>NUCLEOTIDE SEQUENCE [LARGE SCALE GENOMIC DNA]</scope>
    <source>
        <tissue evidence="4">Leaf</tissue>
    </source>
</reference>
<dbReference type="InterPro" id="IPR036063">
    <property type="entry name" value="Smr_dom_sf"/>
</dbReference>
<proteinExistence type="predicted"/>
<dbReference type="InterPro" id="IPR002625">
    <property type="entry name" value="Smr_dom"/>
</dbReference>
<dbReference type="Pfam" id="PF24767">
    <property type="entry name" value="UBA_At5g58720"/>
    <property type="match status" value="1"/>
</dbReference>
<dbReference type="InterPro" id="IPR013899">
    <property type="entry name" value="DUF1771"/>
</dbReference>
<evidence type="ECO:0000313" key="4">
    <source>
        <dbReference type="EMBL" id="KAG0493932.1"/>
    </source>
</evidence>
<evidence type="ECO:0000256" key="1">
    <source>
        <dbReference type="SAM" id="MobiDB-lite"/>
    </source>
</evidence>